<protein>
    <submittedName>
        <fullName evidence="2">Uncharacterized protein</fullName>
    </submittedName>
</protein>
<dbReference type="AlphaFoldDB" id="A0A4Z2IXM5"/>
<feature type="region of interest" description="Disordered" evidence="1">
    <location>
        <begin position="48"/>
        <end position="95"/>
    </location>
</feature>
<gene>
    <name evidence="2" type="ORF">EYF80_007405</name>
</gene>
<reference evidence="2 3" key="1">
    <citation type="submission" date="2019-03" db="EMBL/GenBank/DDBJ databases">
        <title>First draft genome of Liparis tanakae, snailfish: a comprehensive survey of snailfish specific genes.</title>
        <authorList>
            <person name="Kim W."/>
            <person name="Song I."/>
            <person name="Jeong J.-H."/>
            <person name="Kim D."/>
            <person name="Kim S."/>
            <person name="Ryu S."/>
            <person name="Song J.Y."/>
            <person name="Lee S.K."/>
        </authorList>
    </citation>
    <scope>NUCLEOTIDE SEQUENCE [LARGE SCALE GENOMIC DNA]</scope>
    <source>
        <tissue evidence="2">Muscle</tissue>
    </source>
</reference>
<accession>A0A4Z2IXM5</accession>
<name>A0A4Z2IXM5_9TELE</name>
<proteinExistence type="predicted"/>
<comment type="caution">
    <text evidence="2">The sequence shown here is derived from an EMBL/GenBank/DDBJ whole genome shotgun (WGS) entry which is preliminary data.</text>
</comment>
<dbReference type="EMBL" id="SRLO01000040">
    <property type="protein sequence ID" value="TNN82284.1"/>
    <property type="molecule type" value="Genomic_DNA"/>
</dbReference>
<sequence>MPLKAWRGNTLPFPPLSICSLTSAILHYDSCVFKGGRMSVIGRDVMERGAPPRGWEAPSAGEVRESPSHTDMSAWTAASSHNRPEAARSAAAQPSTDFPLDVSPLYSWIQTNTTWGFACAMWDYHWTTLAPHYTPTVFQKNKKHTLPPHPRAWHFYKDAAMRGGEADAHRGGMELLPLLSGSSSLLVDPFFWL</sequence>
<organism evidence="2 3">
    <name type="scientific">Liparis tanakae</name>
    <name type="common">Tanaka's snailfish</name>
    <dbReference type="NCBI Taxonomy" id="230148"/>
    <lineage>
        <taxon>Eukaryota</taxon>
        <taxon>Metazoa</taxon>
        <taxon>Chordata</taxon>
        <taxon>Craniata</taxon>
        <taxon>Vertebrata</taxon>
        <taxon>Euteleostomi</taxon>
        <taxon>Actinopterygii</taxon>
        <taxon>Neopterygii</taxon>
        <taxon>Teleostei</taxon>
        <taxon>Neoteleostei</taxon>
        <taxon>Acanthomorphata</taxon>
        <taxon>Eupercaria</taxon>
        <taxon>Perciformes</taxon>
        <taxon>Cottioidei</taxon>
        <taxon>Cottales</taxon>
        <taxon>Liparidae</taxon>
        <taxon>Liparis</taxon>
    </lineage>
</organism>
<evidence type="ECO:0000313" key="3">
    <source>
        <dbReference type="Proteomes" id="UP000314294"/>
    </source>
</evidence>
<evidence type="ECO:0000256" key="1">
    <source>
        <dbReference type="SAM" id="MobiDB-lite"/>
    </source>
</evidence>
<feature type="compositionally biased region" description="Polar residues" evidence="1">
    <location>
        <begin position="69"/>
        <end position="81"/>
    </location>
</feature>
<evidence type="ECO:0000313" key="2">
    <source>
        <dbReference type="EMBL" id="TNN82284.1"/>
    </source>
</evidence>
<keyword evidence="3" id="KW-1185">Reference proteome</keyword>
<dbReference type="Proteomes" id="UP000314294">
    <property type="component" value="Unassembled WGS sequence"/>
</dbReference>